<feature type="region of interest" description="Disordered" evidence="1">
    <location>
        <begin position="20"/>
        <end position="86"/>
    </location>
</feature>
<proteinExistence type="predicted"/>
<evidence type="ECO:0000313" key="2">
    <source>
        <dbReference type="EMBL" id="DAD81580.1"/>
    </source>
</evidence>
<feature type="compositionally biased region" description="Gly residues" evidence="1">
    <location>
        <begin position="66"/>
        <end position="84"/>
    </location>
</feature>
<organism evidence="2">
    <name type="scientific">Siphoviridae sp. ct7es18</name>
    <dbReference type="NCBI Taxonomy" id="2826166"/>
    <lineage>
        <taxon>Viruses</taxon>
        <taxon>Duplodnaviria</taxon>
        <taxon>Heunggongvirae</taxon>
        <taxon>Uroviricota</taxon>
        <taxon>Caudoviricetes</taxon>
    </lineage>
</organism>
<sequence>MHRRVTKYMEIVSKKEDISLTSVMESGSRGRSPAPQRGDPSAVSADLHTGDFLKGGARDGEDEGGDGQGQPIGGVEGAGAGAGGEYRRMRGCPCAAAAGQAIP</sequence>
<accession>A0A8S5MHA3</accession>
<feature type="compositionally biased region" description="Basic and acidic residues" evidence="1">
    <location>
        <begin position="48"/>
        <end position="59"/>
    </location>
</feature>
<reference evidence="2" key="1">
    <citation type="journal article" date="2021" name="Proc. Natl. Acad. Sci. U.S.A.">
        <title>A Catalog of Tens of Thousands of Viruses from Human Metagenomes Reveals Hidden Associations with Chronic Diseases.</title>
        <authorList>
            <person name="Tisza M.J."/>
            <person name="Buck C.B."/>
        </authorList>
    </citation>
    <scope>NUCLEOTIDE SEQUENCE</scope>
    <source>
        <strain evidence="2">Ct7es18</strain>
    </source>
</reference>
<name>A0A8S5MHA3_9CAUD</name>
<dbReference type="EMBL" id="BK014903">
    <property type="protein sequence ID" value="DAD81580.1"/>
    <property type="molecule type" value="Genomic_DNA"/>
</dbReference>
<evidence type="ECO:0000256" key="1">
    <source>
        <dbReference type="SAM" id="MobiDB-lite"/>
    </source>
</evidence>
<protein>
    <submittedName>
        <fullName evidence="2">Uncharacterized protein</fullName>
    </submittedName>
</protein>